<evidence type="ECO:0000313" key="1">
    <source>
        <dbReference type="EMBL" id="KAH0917582.1"/>
    </source>
</evidence>
<dbReference type="Proteomes" id="UP000824890">
    <property type="component" value="Unassembled WGS sequence"/>
</dbReference>
<proteinExistence type="predicted"/>
<dbReference type="EMBL" id="JAGKQM010000007">
    <property type="protein sequence ID" value="KAH0917582.1"/>
    <property type="molecule type" value="Genomic_DNA"/>
</dbReference>
<comment type="caution">
    <text evidence="1">The sequence shown here is derived from an EMBL/GenBank/DDBJ whole genome shotgun (WGS) entry which is preliminary data.</text>
</comment>
<reference evidence="1 2" key="1">
    <citation type="submission" date="2021-05" db="EMBL/GenBank/DDBJ databases">
        <title>Genome Assembly of Synthetic Allotetraploid Brassica napus Reveals Homoeologous Exchanges between Subgenomes.</title>
        <authorList>
            <person name="Davis J.T."/>
        </authorList>
    </citation>
    <scope>NUCLEOTIDE SEQUENCE [LARGE SCALE GENOMIC DNA]</scope>
    <source>
        <strain evidence="2">cv. Da-Ae</strain>
        <tissue evidence="1">Seedling</tissue>
    </source>
</reference>
<dbReference type="SUPFAM" id="SSF81901">
    <property type="entry name" value="HCP-like"/>
    <property type="match status" value="1"/>
</dbReference>
<keyword evidence="2" id="KW-1185">Reference proteome</keyword>
<organism evidence="1 2">
    <name type="scientific">Brassica napus</name>
    <name type="common">Rape</name>
    <dbReference type="NCBI Taxonomy" id="3708"/>
    <lineage>
        <taxon>Eukaryota</taxon>
        <taxon>Viridiplantae</taxon>
        <taxon>Streptophyta</taxon>
        <taxon>Embryophyta</taxon>
        <taxon>Tracheophyta</taxon>
        <taxon>Spermatophyta</taxon>
        <taxon>Magnoliopsida</taxon>
        <taxon>eudicotyledons</taxon>
        <taxon>Gunneridae</taxon>
        <taxon>Pentapetalae</taxon>
        <taxon>rosids</taxon>
        <taxon>malvids</taxon>
        <taxon>Brassicales</taxon>
        <taxon>Brassicaceae</taxon>
        <taxon>Brassiceae</taxon>
        <taxon>Brassica</taxon>
    </lineage>
</organism>
<accession>A0ABQ8CKI6</accession>
<evidence type="ECO:0000313" key="2">
    <source>
        <dbReference type="Proteomes" id="UP000824890"/>
    </source>
</evidence>
<gene>
    <name evidence="1" type="ORF">HID58_025242</name>
</gene>
<protein>
    <submittedName>
        <fullName evidence="1">Uncharacterized protein</fullName>
    </submittedName>
</protein>
<sequence length="83" mass="10003">MVYFYFKNAAKGLFHFRRSADGNYANSMYMYGLLMMSRENLDEGKQYMATLGWEGNKQQVDHFYGRIERSLHHFDIAMKRRYV</sequence>
<name>A0ABQ8CKI6_BRANA</name>